<evidence type="ECO:0000259" key="6">
    <source>
        <dbReference type="Pfam" id="PF05154"/>
    </source>
</evidence>
<sequence length="147" mass="16573">MNNPKQALSTNELLILSSEVRKWEKSLPLAYLMLLAGHMGLHRFYLRRPASGTIQLVLFLLTTLCYFGFYIVSDEDYAPYSDNYGVWVAFLILTLLFGLALGIWVIVDVCLLPGMVKKWNAVLEQMVVDQIVSFRGPSHPGTGSVKF</sequence>
<evidence type="ECO:0000313" key="8">
    <source>
        <dbReference type="Proteomes" id="UP001306950"/>
    </source>
</evidence>
<reference evidence="7 8" key="1">
    <citation type="submission" date="2024-02" db="EMBL/GenBank/DDBJ databases">
        <title>A nitrogen-fixing paenibacillus bacterium.</title>
        <authorList>
            <person name="Zhang W.L."/>
            <person name="Chen S.F."/>
        </authorList>
    </citation>
    <scope>NUCLEOTIDE SEQUENCE [LARGE SCALE GENOMIC DNA]</scope>
    <source>
        <strain evidence="7 8">M1</strain>
    </source>
</reference>
<evidence type="ECO:0000256" key="2">
    <source>
        <dbReference type="ARBA" id="ARBA00022692"/>
    </source>
</evidence>
<comment type="subcellular location">
    <subcellularLocation>
        <location evidence="1">Membrane</location>
        <topology evidence="1">Multi-pass membrane protein</topology>
    </subcellularLocation>
</comment>
<evidence type="ECO:0000256" key="1">
    <source>
        <dbReference type="ARBA" id="ARBA00004141"/>
    </source>
</evidence>
<dbReference type="EMBL" id="JAZHPZ010000013">
    <property type="protein sequence ID" value="MEF2968220.1"/>
    <property type="molecule type" value="Genomic_DNA"/>
</dbReference>
<dbReference type="Pfam" id="PF05154">
    <property type="entry name" value="TM2"/>
    <property type="match status" value="1"/>
</dbReference>
<feature type="transmembrane region" description="Helical" evidence="5">
    <location>
        <begin position="53"/>
        <end position="72"/>
    </location>
</feature>
<accession>A0ABU7VXK7</accession>
<name>A0ABU7VXK7_9BACL</name>
<feature type="domain" description="TM2" evidence="6">
    <location>
        <begin position="25"/>
        <end position="67"/>
    </location>
</feature>
<dbReference type="Proteomes" id="UP001306950">
    <property type="component" value="Unassembled WGS sequence"/>
</dbReference>
<evidence type="ECO:0000256" key="5">
    <source>
        <dbReference type="SAM" id="Phobius"/>
    </source>
</evidence>
<gene>
    <name evidence="7" type="ORF">V3851_20520</name>
</gene>
<evidence type="ECO:0000256" key="3">
    <source>
        <dbReference type="ARBA" id="ARBA00022989"/>
    </source>
</evidence>
<comment type="caution">
    <text evidence="7">The sequence shown here is derived from an EMBL/GenBank/DDBJ whole genome shotgun (WGS) entry which is preliminary data.</text>
</comment>
<dbReference type="RefSeq" id="WP_331848431.1">
    <property type="nucleotide sequence ID" value="NZ_JAZHPZ010000013.1"/>
</dbReference>
<evidence type="ECO:0000256" key="4">
    <source>
        <dbReference type="ARBA" id="ARBA00023136"/>
    </source>
</evidence>
<keyword evidence="3 5" id="KW-1133">Transmembrane helix</keyword>
<keyword evidence="4 5" id="KW-0472">Membrane</keyword>
<proteinExistence type="predicted"/>
<feature type="transmembrane region" description="Helical" evidence="5">
    <location>
        <begin position="84"/>
        <end position="107"/>
    </location>
</feature>
<keyword evidence="2 5" id="KW-0812">Transmembrane</keyword>
<protein>
    <submittedName>
        <fullName evidence="7">NINE protein</fullName>
    </submittedName>
</protein>
<organism evidence="7 8">
    <name type="scientific">Paenibacillus haidiansis</name>
    <dbReference type="NCBI Taxonomy" id="1574488"/>
    <lineage>
        <taxon>Bacteria</taxon>
        <taxon>Bacillati</taxon>
        <taxon>Bacillota</taxon>
        <taxon>Bacilli</taxon>
        <taxon>Bacillales</taxon>
        <taxon>Paenibacillaceae</taxon>
        <taxon>Paenibacillus</taxon>
    </lineage>
</organism>
<dbReference type="InterPro" id="IPR007829">
    <property type="entry name" value="TM2"/>
</dbReference>
<evidence type="ECO:0000313" key="7">
    <source>
        <dbReference type="EMBL" id="MEF2968220.1"/>
    </source>
</evidence>
<keyword evidence="8" id="KW-1185">Reference proteome</keyword>